<evidence type="ECO:0000313" key="3">
    <source>
        <dbReference type="EMBL" id="KAK0503199.1"/>
    </source>
</evidence>
<dbReference type="GO" id="GO:0015074">
    <property type="term" value="P:DNA integration"/>
    <property type="evidence" value="ECO:0007669"/>
    <property type="project" value="InterPro"/>
</dbReference>
<dbReference type="SUPFAM" id="SSF56349">
    <property type="entry name" value="DNA breaking-rejoining enzymes"/>
    <property type="match status" value="1"/>
</dbReference>
<feature type="compositionally biased region" description="Basic and acidic residues" evidence="2">
    <location>
        <begin position="448"/>
        <end position="457"/>
    </location>
</feature>
<feature type="compositionally biased region" description="Polar residues" evidence="2">
    <location>
        <begin position="437"/>
        <end position="447"/>
    </location>
</feature>
<feature type="region of interest" description="Disordered" evidence="2">
    <location>
        <begin position="25"/>
        <end position="51"/>
    </location>
</feature>
<keyword evidence="4" id="KW-1185">Reference proteome</keyword>
<dbReference type="EMBL" id="JAUEPU010000004">
    <property type="protein sequence ID" value="KAK0503199.1"/>
    <property type="molecule type" value="Genomic_DNA"/>
</dbReference>
<proteinExistence type="predicted"/>
<gene>
    <name evidence="3" type="ORF">EDD18DRAFT_1422090</name>
</gene>
<dbReference type="InterPro" id="IPR011010">
    <property type="entry name" value="DNA_brk_join_enz"/>
</dbReference>
<feature type="region of interest" description="Disordered" evidence="2">
    <location>
        <begin position="728"/>
        <end position="756"/>
    </location>
</feature>
<keyword evidence="1" id="KW-0233">DNA recombination</keyword>
<organism evidence="3 4">
    <name type="scientific">Armillaria luteobubalina</name>
    <dbReference type="NCBI Taxonomy" id="153913"/>
    <lineage>
        <taxon>Eukaryota</taxon>
        <taxon>Fungi</taxon>
        <taxon>Dikarya</taxon>
        <taxon>Basidiomycota</taxon>
        <taxon>Agaricomycotina</taxon>
        <taxon>Agaricomycetes</taxon>
        <taxon>Agaricomycetidae</taxon>
        <taxon>Agaricales</taxon>
        <taxon>Marasmiineae</taxon>
        <taxon>Physalacriaceae</taxon>
        <taxon>Armillaria</taxon>
    </lineage>
</organism>
<reference evidence="3" key="1">
    <citation type="submission" date="2023-06" db="EMBL/GenBank/DDBJ databases">
        <authorList>
            <consortium name="Lawrence Berkeley National Laboratory"/>
            <person name="Ahrendt S."/>
            <person name="Sahu N."/>
            <person name="Indic B."/>
            <person name="Wong-Bajracharya J."/>
            <person name="Merenyi Z."/>
            <person name="Ke H.-M."/>
            <person name="Monk M."/>
            <person name="Kocsube S."/>
            <person name="Drula E."/>
            <person name="Lipzen A."/>
            <person name="Balint B."/>
            <person name="Henrissat B."/>
            <person name="Andreopoulos B."/>
            <person name="Martin F.M."/>
            <person name="Harder C.B."/>
            <person name="Rigling D."/>
            <person name="Ford K.L."/>
            <person name="Foster G.D."/>
            <person name="Pangilinan J."/>
            <person name="Papanicolaou A."/>
            <person name="Barry K."/>
            <person name="LaButti K."/>
            <person name="Viragh M."/>
            <person name="Koriabine M."/>
            <person name="Yan M."/>
            <person name="Riley R."/>
            <person name="Champramary S."/>
            <person name="Plett K.L."/>
            <person name="Tsai I.J."/>
            <person name="Slot J."/>
            <person name="Sipos G."/>
            <person name="Plett J."/>
            <person name="Nagy L.G."/>
            <person name="Grigoriev I.V."/>
        </authorList>
    </citation>
    <scope>NUCLEOTIDE SEQUENCE</scope>
    <source>
        <strain evidence="3">HWK02</strain>
    </source>
</reference>
<dbReference type="Proteomes" id="UP001175228">
    <property type="component" value="Unassembled WGS sequence"/>
</dbReference>
<feature type="region of interest" description="Disordered" evidence="2">
    <location>
        <begin position="436"/>
        <end position="465"/>
    </location>
</feature>
<dbReference type="Gene3D" id="1.10.443.10">
    <property type="entry name" value="Intergrase catalytic core"/>
    <property type="match status" value="1"/>
</dbReference>
<feature type="compositionally biased region" description="Polar residues" evidence="2">
    <location>
        <begin position="733"/>
        <end position="749"/>
    </location>
</feature>
<evidence type="ECO:0000313" key="4">
    <source>
        <dbReference type="Proteomes" id="UP001175228"/>
    </source>
</evidence>
<comment type="caution">
    <text evidence="3">The sequence shown here is derived from an EMBL/GenBank/DDBJ whole genome shotgun (WGS) entry which is preliminary data.</text>
</comment>
<evidence type="ECO:0000256" key="2">
    <source>
        <dbReference type="SAM" id="MobiDB-lite"/>
    </source>
</evidence>
<dbReference type="GO" id="GO:0003677">
    <property type="term" value="F:DNA binding"/>
    <property type="evidence" value="ECO:0007669"/>
    <property type="project" value="InterPro"/>
</dbReference>
<dbReference type="AlphaFoldDB" id="A0AA39QIZ3"/>
<evidence type="ECO:0000256" key="1">
    <source>
        <dbReference type="ARBA" id="ARBA00023172"/>
    </source>
</evidence>
<dbReference type="GO" id="GO:0006310">
    <property type="term" value="P:DNA recombination"/>
    <property type="evidence" value="ECO:0007669"/>
    <property type="project" value="UniProtKB-KW"/>
</dbReference>
<name>A0AA39QIZ3_9AGAR</name>
<sequence>MFQANIPNSDFVAIAEVLDDLEGEQEISPDSTDENGANRTDNVGDGHGNAARADEDMFANIQAASTCIKEGTEAAYVNVMKQFNDFLALEGLIQAGGNIFVQKDLNPRTDHYIVGFLMYNVDMHDIPKAPGEVRSSWSHAQKLRAGITWGFRTTGRRGTECWSDQATGNPSVSDLVSSYMVSLRRRKAALGETPTSSRAVTPDVLQALYNYNRHPENWDGSRPSNENPWCGGNTRKLLQAIYLISFTCLLRIDEVLHIQAHDIKTWFDNDGVSCVSITLRERKNKYTNNIPPYILRELPASYGPSVPRPSHRGLSAETVLELFRNNLVDINIPPYAYGNHSFRRGGTQWLSVDLRWPIRKICRSLKQGVSQTRNRLSIKSFDISRSIFSDIWRWCLLGSSIESGCGDFLIQNTAWSMPWLYAYRITASMIPRLRRQSPGSWHSFSPETRTERIRQTDRTGNLPSPNQLEYLAAKEEARCGNFGEAEAEGMADLASSMSTPMVYSNLSMKFYYLRAGLQVRDTFFGNRQRIYTRSASISDWFPGKVLLEAERRYAKDLAQHGVDKISLFCGWHSSLQNPNYHYTLRGYNRRGWMALTLEMEAGNQGQLYAYGRRDWKRWNRKARANRQARPGGKLFFDPSDHVELRSSSYKLIYDTSRRGILVLAPFRSLNRETGGVEGERYFKMARTAVIHRKSDEKFRHYLSLSGKHSFFYSFTQFTTCGEKLEYETDTESSENLPQISGKPSASTNRPSRKRSYGRWPRNGLYLHSRFEDEESNLNGLGYDESLRPLKPPSKARSCTEISSLIPEQCPT</sequence>
<accession>A0AA39QIZ3</accession>
<dbReference type="InterPro" id="IPR013762">
    <property type="entry name" value="Integrase-like_cat_sf"/>
</dbReference>
<protein>
    <submittedName>
        <fullName evidence="3">Uncharacterized protein</fullName>
    </submittedName>
</protein>